<comment type="subcellular location">
    <subcellularLocation>
        <location evidence="1">Cell membrane</location>
        <topology evidence="1">Multi-pass membrane protein</topology>
    </subcellularLocation>
</comment>
<comment type="caution">
    <text evidence="10">The sequence shown here is derived from an EMBL/GenBank/DDBJ whole genome shotgun (WGS) entry which is preliminary data.</text>
</comment>
<dbReference type="Pfam" id="PF06826">
    <property type="entry name" value="Asp-Al_Ex"/>
    <property type="match status" value="2"/>
</dbReference>
<dbReference type="Proteomes" id="UP000032544">
    <property type="component" value="Unassembled WGS sequence"/>
</dbReference>
<evidence type="ECO:0000259" key="9">
    <source>
        <dbReference type="PROSITE" id="PS51202"/>
    </source>
</evidence>
<reference evidence="10 11" key="1">
    <citation type="submission" date="2014-09" db="EMBL/GenBank/DDBJ databases">
        <title>Draft Genome Sequence of Draconibacterium sp. JN14CK-3.</title>
        <authorList>
            <person name="Dong C."/>
            <person name="Lai Q."/>
            <person name="Shao Z."/>
        </authorList>
    </citation>
    <scope>NUCLEOTIDE SEQUENCE [LARGE SCALE GENOMIC DNA]</scope>
    <source>
        <strain evidence="10 11">JN14CK-3</strain>
    </source>
</reference>
<keyword evidence="11" id="KW-1185">Reference proteome</keyword>
<dbReference type="PROSITE" id="PS51202">
    <property type="entry name" value="RCK_C"/>
    <property type="match status" value="2"/>
</dbReference>
<feature type="transmembrane region" description="Helical" evidence="8">
    <location>
        <begin position="6"/>
        <end position="22"/>
    </location>
</feature>
<feature type="transmembrane region" description="Helical" evidence="8">
    <location>
        <begin position="142"/>
        <end position="162"/>
    </location>
</feature>
<accession>A0A0D8J7K6</accession>
<dbReference type="OrthoDB" id="9155749at2"/>
<dbReference type="GO" id="GO:0006813">
    <property type="term" value="P:potassium ion transport"/>
    <property type="evidence" value="ECO:0007669"/>
    <property type="project" value="InterPro"/>
</dbReference>
<feature type="domain" description="RCK C-terminal" evidence="9">
    <location>
        <begin position="178"/>
        <end position="260"/>
    </location>
</feature>
<evidence type="ECO:0000256" key="7">
    <source>
        <dbReference type="ARBA" id="ARBA00023136"/>
    </source>
</evidence>
<dbReference type="GO" id="GO:0008324">
    <property type="term" value="F:monoatomic cation transmembrane transporter activity"/>
    <property type="evidence" value="ECO:0007669"/>
    <property type="project" value="InterPro"/>
</dbReference>
<sequence length="528" mass="56345">MELLGNSYFALFVIIALGFIVGRIKVFGLSLDVSAVIFVALVFGHYGIVIPKDFQYLGLVLFIFTIGIQAGPGFFESFKKEGRQLAGFASLLIVLASVITVFIITVFKIDPNIAVGLLTGSLTSTPGLAAAIDYTGSPLASIGYGVGYPFGVIGVILFIRFLPKILGTSIAKAEEEHLAVLKDEFPEVVKRNFVVENENVVGKTIGELRIRFMTKAVVSRVVHDGVAVTPTPQTLLLKGDLIKAVGTEEALKNVELLIGPQTDQEISIDAKYDVRSVLVTNKEVVNKTVGQINLLHTYGATITRIRRAGINIVPSPSSKLQFGDKLVIASSRANMDMVSRIFGNDQKRLSDTDILPVALGIILGVLVGKISIAMGTFAFSLGLTGGVLVVALVLSRIGKTGPILWTMTGAANQLVRQFGLLLFLAAVGTGAGQKIVETFNQYGIELFLYGGAITILPMIVAGILGKYFFKMNILTLLGAISGSMTSTPGLAAADSMTDTNAHSIAYATVYPVAMVLLIICVQLITMFF</sequence>
<evidence type="ECO:0000313" key="11">
    <source>
        <dbReference type="Proteomes" id="UP000032544"/>
    </source>
</evidence>
<evidence type="ECO:0000256" key="5">
    <source>
        <dbReference type="ARBA" id="ARBA00022692"/>
    </source>
</evidence>
<feature type="transmembrane region" description="Helical" evidence="8">
    <location>
        <begin position="54"/>
        <end position="75"/>
    </location>
</feature>
<dbReference type="STRING" id="1544798.LH29_15720"/>
<keyword evidence="7 8" id="KW-0472">Membrane</keyword>
<dbReference type="RefSeq" id="WP_045031283.1">
    <property type="nucleotide sequence ID" value="NZ_CAJXKZ010000009.1"/>
</dbReference>
<evidence type="ECO:0000256" key="8">
    <source>
        <dbReference type="SAM" id="Phobius"/>
    </source>
</evidence>
<feature type="transmembrane region" description="Helical" evidence="8">
    <location>
        <begin position="442"/>
        <end position="464"/>
    </location>
</feature>
<keyword evidence="5 8" id="KW-0812">Transmembrane</keyword>
<evidence type="ECO:0000256" key="1">
    <source>
        <dbReference type="ARBA" id="ARBA00004651"/>
    </source>
</evidence>
<feature type="transmembrane region" description="Helical" evidence="8">
    <location>
        <begin position="378"/>
        <end position="397"/>
    </location>
</feature>
<feature type="transmembrane region" description="Helical" evidence="8">
    <location>
        <begin position="471"/>
        <end position="492"/>
    </location>
</feature>
<dbReference type="SUPFAM" id="SSF116726">
    <property type="entry name" value="TrkA C-terminal domain-like"/>
    <property type="match status" value="2"/>
</dbReference>
<dbReference type="Pfam" id="PF02080">
    <property type="entry name" value="TrkA_C"/>
    <property type="match status" value="2"/>
</dbReference>
<keyword evidence="3" id="KW-0813">Transport</keyword>
<dbReference type="GO" id="GO:0005886">
    <property type="term" value="C:plasma membrane"/>
    <property type="evidence" value="ECO:0007669"/>
    <property type="project" value="UniProtKB-SubCell"/>
</dbReference>
<evidence type="ECO:0000256" key="3">
    <source>
        <dbReference type="ARBA" id="ARBA00022448"/>
    </source>
</evidence>
<dbReference type="InterPro" id="IPR006512">
    <property type="entry name" value="YidE_YbjL"/>
</dbReference>
<keyword evidence="6 8" id="KW-1133">Transmembrane helix</keyword>
<evidence type="ECO:0000256" key="4">
    <source>
        <dbReference type="ARBA" id="ARBA00022475"/>
    </source>
</evidence>
<keyword evidence="4" id="KW-1003">Cell membrane</keyword>
<feature type="transmembrane region" description="Helical" evidence="8">
    <location>
        <begin position="504"/>
        <end position="527"/>
    </location>
</feature>
<dbReference type="InterPro" id="IPR006037">
    <property type="entry name" value="RCK_C"/>
</dbReference>
<dbReference type="Gene3D" id="3.30.70.1450">
    <property type="entry name" value="Regulator of K+ conductance, C-terminal domain"/>
    <property type="match status" value="2"/>
</dbReference>
<protein>
    <submittedName>
        <fullName evidence="10">Transporter</fullName>
    </submittedName>
</protein>
<proteinExistence type="inferred from homology"/>
<feature type="domain" description="RCK C-terminal" evidence="9">
    <location>
        <begin position="262"/>
        <end position="344"/>
    </location>
</feature>
<name>A0A0D8J7K6_9BACT</name>
<dbReference type="PANTHER" id="PTHR30445">
    <property type="entry name" value="K(+)_H(+) ANTIPORTER SUBUNIT KHTT"/>
    <property type="match status" value="1"/>
</dbReference>
<dbReference type="InterPro" id="IPR036721">
    <property type="entry name" value="RCK_C_sf"/>
</dbReference>
<dbReference type="PANTHER" id="PTHR30445:SF3">
    <property type="entry name" value="TRANSPORT PROTEIN YIDE-RELATED"/>
    <property type="match status" value="1"/>
</dbReference>
<feature type="transmembrane region" description="Helical" evidence="8">
    <location>
        <begin position="87"/>
        <end position="107"/>
    </location>
</feature>
<dbReference type="EMBL" id="JRHC01000004">
    <property type="protein sequence ID" value="KJF42862.1"/>
    <property type="molecule type" value="Genomic_DNA"/>
</dbReference>
<evidence type="ECO:0000256" key="2">
    <source>
        <dbReference type="ARBA" id="ARBA00009854"/>
    </source>
</evidence>
<gene>
    <name evidence="10" type="ORF">LH29_15720</name>
</gene>
<evidence type="ECO:0000256" key="6">
    <source>
        <dbReference type="ARBA" id="ARBA00022989"/>
    </source>
</evidence>
<feature type="transmembrane region" description="Helical" evidence="8">
    <location>
        <begin position="354"/>
        <end position="372"/>
    </location>
</feature>
<feature type="transmembrane region" description="Helical" evidence="8">
    <location>
        <begin position="418"/>
        <end position="436"/>
    </location>
</feature>
<comment type="similarity">
    <text evidence="2">Belongs to the AAE transporter (TC 2.A.81) family.</text>
</comment>
<feature type="transmembrane region" description="Helical" evidence="8">
    <location>
        <begin position="29"/>
        <end position="48"/>
    </location>
</feature>
<evidence type="ECO:0000313" key="10">
    <source>
        <dbReference type="EMBL" id="KJF42862.1"/>
    </source>
</evidence>
<dbReference type="NCBIfam" id="TIGR01625">
    <property type="entry name" value="YidE_YbjL_dupl"/>
    <property type="match status" value="2"/>
</dbReference>
<organism evidence="10 11">
    <name type="scientific">Draconibacterium sediminis</name>
    <dbReference type="NCBI Taxonomy" id="1544798"/>
    <lineage>
        <taxon>Bacteria</taxon>
        <taxon>Pseudomonadati</taxon>
        <taxon>Bacteroidota</taxon>
        <taxon>Bacteroidia</taxon>
        <taxon>Marinilabiliales</taxon>
        <taxon>Prolixibacteraceae</taxon>
        <taxon>Draconibacterium</taxon>
    </lineage>
</organism>
<dbReference type="PATRIC" id="fig|1544798.3.peg.3311"/>
<dbReference type="InterPro" id="IPR050144">
    <property type="entry name" value="AAE_transporter"/>
</dbReference>
<dbReference type="AlphaFoldDB" id="A0A0D8J7K6"/>